<name>A0A6N6JHB4_9RHOB</name>
<dbReference type="PANTHER" id="PTHR34406">
    <property type="entry name" value="PROTEIN YCEI"/>
    <property type="match status" value="1"/>
</dbReference>
<evidence type="ECO:0000256" key="1">
    <source>
        <dbReference type="SAM" id="SignalP"/>
    </source>
</evidence>
<proteinExistence type="predicted"/>
<gene>
    <name evidence="3" type="ORF">KIN_27950</name>
</gene>
<evidence type="ECO:0000259" key="2">
    <source>
        <dbReference type="SMART" id="SM00867"/>
    </source>
</evidence>
<organism evidence="3 4">
    <name type="scientific">Litoreibacter roseus</name>
    <dbReference type="NCBI Taxonomy" id="2601869"/>
    <lineage>
        <taxon>Bacteria</taxon>
        <taxon>Pseudomonadati</taxon>
        <taxon>Pseudomonadota</taxon>
        <taxon>Alphaproteobacteria</taxon>
        <taxon>Rhodobacterales</taxon>
        <taxon>Roseobacteraceae</taxon>
        <taxon>Litoreibacter</taxon>
    </lineage>
</organism>
<accession>A0A6N6JHB4</accession>
<dbReference type="Pfam" id="PF04264">
    <property type="entry name" value="YceI"/>
    <property type="match status" value="1"/>
</dbReference>
<dbReference type="Gene3D" id="2.40.128.110">
    <property type="entry name" value="Lipid/polyisoprenoid-binding, YceI-like"/>
    <property type="match status" value="1"/>
</dbReference>
<dbReference type="AlphaFoldDB" id="A0A6N6JHB4"/>
<feature type="signal peptide" evidence="1">
    <location>
        <begin position="1"/>
        <end position="38"/>
    </location>
</feature>
<dbReference type="EMBL" id="BLJE01000003">
    <property type="protein sequence ID" value="GFE65721.1"/>
    <property type="molecule type" value="Genomic_DNA"/>
</dbReference>
<sequence length="194" mass="20835">MTTRVPHAPGPFPIPKDTQMRTVFLCLFWLATATLASAANIDRDASTLGFSVEIGSDTKYAIFGDWRATITTQETVISRVEVIVDIASASFGDRLFDSVMLSPAWLDVGNHPEALFVADLIESSGAGLHTATGSLTLNGHERSLAVTIREVGASTDQTFNVSAQVQRLDFGMTDTAVPVAPIVTITGRVRLLNR</sequence>
<reference evidence="3 4" key="1">
    <citation type="submission" date="2019-12" db="EMBL/GenBank/DDBJ databases">
        <title>Litoreibacter badius sp. nov., a novel bacteriochlorophyll a-containing bacterium in the genus Litoreibacter.</title>
        <authorList>
            <person name="Kanamuro M."/>
            <person name="Takabe Y."/>
            <person name="Mori K."/>
            <person name="Takaichi S."/>
            <person name="Hanada S."/>
        </authorList>
    </citation>
    <scope>NUCLEOTIDE SEQUENCE [LARGE SCALE GENOMIC DNA]</scope>
    <source>
        <strain evidence="3 4">K6</strain>
    </source>
</reference>
<protein>
    <recommendedName>
        <fullName evidence="2">Lipid/polyisoprenoid-binding YceI-like domain-containing protein</fullName>
    </recommendedName>
</protein>
<dbReference type="InterPro" id="IPR007372">
    <property type="entry name" value="Lipid/polyisoprenoid-bd_YceI"/>
</dbReference>
<evidence type="ECO:0000313" key="3">
    <source>
        <dbReference type="EMBL" id="GFE65721.1"/>
    </source>
</evidence>
<feature type="domain" description="Lipid/polyisoprenoid-binding YceI-like" evidence="2">
    <location>
        <begin position="38"/>
        <end position="192"/>
    </location>
</feature>
<comment type="caution">
    <text evidence="3">The sequence shown here is derived from an EMBL/GenBank/DDBJ whole genome shotgun (WGS) entry which is preliminary data.</text>
</comment>
<keyword evidence="4" id="KW-1185">Reference proteome</keyword>
<dbReference type="SMART" id="SM00867">
    <property type="entry name" value="YceI"/>
    <property type="match status" value="1"/>
</dbReference>
<dbReference type="PANTHER" id="PTHR34406:SF1">
    <property type="entry name" value="PROTEIN YCEI"/>
    <property type="match status" value="1"/>
</dbReference>
<evidence type="ECO:0000313" key="4">
    <source>
        <dbReference type="Proteomes" id="UP000436822"/>
    </source>
</evidence>
<dbReference type="InterPro" id="IPR036761">
    <property type="entry name" value="TTHA0802/YceI-like_sf"/>
</dbReference>
<feature type="chain" id="PRO_5027104702" description="Lipid/polyisoprenoid-binding YceI-like domain-containing protein" evidence="1">
    <location>
        <begin position="39"/>
        <end position="194"/>
    </location>
</feature>
<dbReference type="Proteomes" id="UP000436822">
    <property type="component" value="Unassembled WGS sequence"/>
</dbReference>
<dbReference type="SUPFAM" id="SSF101874">
    <property type="entry name" value="YceI-like"/>
    <property type="match status" value="1"/>
</dbReference>
<keyword evidence="1" id="KW-0732">Signal</keyword>